<protein>
    <submittedName>
        <fullName evidence="2">Uncharacterized protein</fullName>
    </submittedName>
</protein>
<feature type="compositionally biased region" description="Basic and acidic residues" evidence="1">
    <location>
        <begin position="113"/>
        <end position="126"/>
    </location>
</feature>
<name>A0A6V7PVT3_ANACO</name>
<accession>A0A6V7PVT3</accession>
<organism evidence="2">
    <name type="scientific">Ananas comosus var. bracteatus</name>
    <name type="common">red pineapple</name>
    <dbReference type="NCBI Taxonomy" id="296719"/>
    <lineage>
        <taxon>Eukaryota</taxon>
        <taxon>Viridiplantae</taxon>
        <taxon>Streptophyta</taxon>
        <taxon>Embryophyta</taxon>
        <taxon>Tracheophyta</taxon>
        <taxon>Spermatophyta</taxon>
        <taxon>Magnoliopsida</taxon>
        <taxon>Liliopsida</taxon>
        <taxon>Poales</taxon>
        <taxon>Bromeliaceae</taxon>
        <taxon>Bromelioideae</taxon>
        <taxon>Ananas</taxon>
    </lineage>
</organism>
<dbReference type="EMBL" id="LR862152">
    <property type="protein sequence ID" value="CAD1834994.1"/>
    <property type="molecule type" value="Genomic_DNA"/>
</dbReference>
<feature type="region of interest" description="Disordered" evidence="1">
    <location>
        <begin position="18"/>
        <end position="134"/>
    </location>
</feature>
<dbReference type="AlphaFoldDB" id="A0A6V7PVT3"/>
<proteinExistence type="predicted"/>
<sequence>MRIDWLSIVNALGDRSLAGRDRSHQAGLRGSSVQPVPGREGRFPNIGPARKSRNLAKSRKCSSREPVSRTRTGLLGTGLSGKDRFPNAKTPLLKMAAFGDRSPRAGTGPSLRKCPERADSKDEKLRGYLQNGLY</sequence>
<reference evidence="2" key="1">
    <citation type="submission" date="2020-07" db="EMBL/GenBank/DDBJ databases">
        <authorList>
            <person name="Lin J."/>
        </authorList>
    </citation>
    <scope>NUCLEOTIDE SEQUENCE</scope>
</reference>
<feature type="compositionally biased region" description="Basic residues" evidence="1">
    <location>
        <begin position="50"/>
        <end position="61"/>
    </location>
</feature>
<evidence type="ECO:0000313" key="2">
    <source>
        <dbReference type="EMBL" id="CAD1834994.1"/>
    </source>
</evidence>
<gene>
    <name evidence="2" type="ORF">CB5_LOCUS18205</name>
</gene>
<evidence type="ECO:0000256" key="1">
    <source>
        <dbReference type="SAM" id="MobiDB-lite"/>
    </source>
</evidence>